<evidence type="ECO:0000313" key="5">
    <source>
        <dbReference type="EMBL" id="CED83479.1"/>
    </source>
</evidence>
<proteinExistence type="inferred from homology"/>
<dbReference type="PROSITE" id="PS00061">
    <property type="entry name" value="ADH_SHORT"/>
    <property type="match status" value="1"/>
</dbReference>
<dbReference type="InterPro" id="IPR020904">
    <property type="entry name" value="Sc_DH/Rdtase_CS"/>
</dbReference>
<keyword evidence="3" id="KW-0560">Oxidoreductase</keyword>
<feature type="compositionally biased region" description="Basic and acidic residues" evidence="4">
    <location>
        <begin position="23"/>
        <end position="32"/>
    </location>
</feature>
<dbReference type="FunFam" id="3.40.50.720:FF:000084">
    <property type="entry name" value="Short-chain dehydrogenase reductase"/>
    <property type="match status" value="1"/>
</dbReference>
<evidence type="ECO:0000256" key="1">
    <source>
        <dbReference type="ARBA" id="ARBA00006484"/>
    </source>
</evidence>
<dbReference type="SUPFAM" id="SSF51735">
    <property type="entry name" value="NAD(P)-binding Rossmann-fold domains"/>
    <property type="match status" value="1"/>
</dbReference>
<dbReference type="PANTHER" id="PTHR48107">
    <property type="entry name" value="NADPH-DEPENDENT ALDEHYDE REDUCTASE-LIKE PROTEIN, CHLOROPLASTIC-RELATED"/>
    <property type="match status" value="1"/>
</dbReference>
<name>A0A0F7SS42_PHARH</name>
<evidence type="ECO:0000256" key="4">
    <source>
        <dbReference type="SAM" id="MobiDB-lite"/>
    </source>
</evidence>
<keyword evidence="2" id="KW-0521">NADP</keyword>
<dbReference type="InterPro" id="IPR002347">
    <property type="entry name" value="SDR_fam"/>
</dbReference>
<reference evidence="5" key="1">
    <citation type="submission" date="2014-08" db="EMBL/GenBank/DDBJ databases">
        <authorList>
            <person name="Sharma Rahul"/>
            <person name="Thines Marco"/>
        </authorList>
    </citation>
    <scope>NUCLEOTIDE SEQUENCE</scope>
</reference>
<dbReference type="PANTHER" id="PTHR48107:SF26">
    <property type="entry name" value="OXIDOREDUCTASE, SHORT-CHAIN DEHYDROGENASE_REDUCTASE FAMILY (AFU_ORTHOLOGUE AFUA_4G05870)"/>
    <property type="match status" value="1"/>
</dbReference>
<dbReference type="InterPro" id="IPR036291">
    <property type="entry name" value="NAD(P)-bd_dom_sf"/>
</dbReference>
<sequence length="299" mass="32762">MSSDKGQFEQGYRPDVIQQDTLPGKECRMEQPPEYLKQADGRKYKPAEKLVDKIALITGGDSGIGRSIAVLFAMEGADLVLCYYPNEEKDAQDTKTIISVEAPHRKCHLIAKDISVEENCEAIVDEAIKVYGRIDILVHNAATQKEVEHISDLPSDQWRHVMDVNINAIFYITKRALPHIPEGGSIIFNASINPFIGHPGLLDYTTTKGAIVAFSRSLSNQIVSEKKIRVNTVCPGPIVTPLVYATMTKESLEKFGITTPIGRPGQPVECATCFVFLASNDSSYISGQCIHVNGGSVIA</sequence>
<dbReference type="EMBL" id="LN483142">
    <property type="protein sequence ID" value="CED83479.1"/>
    <property type="molecule type" value="Genomic_DNA"/>
</dbReference>
<dbReference type="AlphaFoldDB" id="A0A0F7SS42"/>
<comment type="similarity">
    <text evidence="1">Belongs to the short-chain dehydrogenases/reductases (SDR) family.</text>
</comment>
<organism evidence="5">
    <name type="scientific">Phaffia rhodozyma</name>
    <name type="common">Yeast</name>
    <name type="synonym">Xanthophyllomyces dendrorhous</name>
    <dbReference type="NCBI Taxonomy" id="264483"/>
    <lineage>
        <taxon>Eukaryota</taxon>
        <taxon>Fungi</taxon>
        <taxon>Dikarya</taxon>
        <taxon>Basidiomycota</taxon>
        <taxon>Agaricomycotina</taxon>
        <taxon>Tremellomycetes</taxon>
        <taxon>Cystofilobasidiales</taxon>
        <taxon>Mrakiaceae</taxon>
        <taxon>Phaffia</taxon>
    </lineage>
</organism>
<evidence type="ECO:0000256" key="3">
    <source>
        <dbReference type="ARBA" id="ARBA00023002"/>
    </source>
</evidence>
<protein>
    <submittedName>
        <fullName evidence="5">Reductases with broad range of substrate specificities</fullName>
    </submittedName>
</protein>
<accession>A0A0F7SS42</accession>
<dbReference type="Pfam" id="PF13561">
    <property type="entry name" value="adh_short_C2"/>
    <property type="match status" value="1"/>
</dbReference>
<dbReference type="GO" id="GO:0016614">
    <property type="term" value="F:oxidoreductase activity, acting on CH-OH group of donors"/>
    <property type="evidence" value="ECO:0007669"/>
    <property type="project" value="UniProtKB-ARBA"/>
</dbReference>
<dbReference type="PRINTS" id="PR00080">
    <property type="entry name" value="SDRFAMILY"/>
</dbReference>
<dbReference type="PRINTS" id="PR00081">
    <property type="entry name" value="GDHRDH"/>
</dbReference>
<feature type="region of interest" description="Disordered" evidence="4">
    <location>
        <begin position="1"/>
        <end position="32"/>
    </location>
</feature>
<evidence type="ECO:0000256" key="2">
    <source>
        <dbReference type="ARBA" id="ARBA00022857"/>
    </source>
</evidence>
<dbReference type="Gene3D" id="3.40.50.720">
    <property type="entry name" value="NAD(P)-binding Rossmann-like Domain"/>
    <property type="match status" value="1"/>
</dbReference>